<dbReference type="PANTHER" id="PTHR11505">
    <property type="entry name" value="L1 TRANSPOSABLE ELEMENT-RELATED"/>
    <property type="match status" value="1"/>
</dbReference>
<dbReference type="InterPro" id="IPR004244">
    <property type="entry name" value="Transposase_22"/>
</dbReference>
<organism evidence="4 5">
    <name type="scientific">Petrolisthes cinctipes</name>
    <name type="common">Flat porcelain crab</name>
    <dbReference type="NCBI Taxonomy" id="88211"/>
    <lineage>
        <taxon>Eukaryota</taxon>
        <taxon>Metazoa</taxon>
        <taxon>Ecdysozoa</taxon>
        <taxon>Arthropoda</taxon>
        <taxon>Crustacea</taxon>
        <taxon>Multicrustacea</taxon>
        <taxon>Malacostraca</taxon>
        <taxon>Eumalacostraca</taxon>
        <taxon>Eucarida</taxon>
        <taxon>Decapoda</taxon>
        <taxon>Pleocyemata</taxon>
        <taxon>Anomura</taxon>
        <taxon>Galatheoidea</taxon>
        <taxon>Porcellanidae</taxon>
        <taxon>Petrolisthes</taxon>
    </lineage>
</organism>
<feature type="chain" id="PRO_5041953732" evidence="3">
    <location>
        <begin position="20"/>
        <end position="540"/>
    </location>
</feature>
<keyword evidence="3" id="KW-0732">Signal</keyword>
<sequence length="540" mass="57945">MGPMSGLFLAGIFLPWVNCKGASVGLMCSLVFCTWLSVGKFVRGGGLPTMMPLSTSGCDNNNTTIDNITTTITDNYTIISAITTSGCYNNDNNTTIVNIISTIDNITSANITSGCYNTTTDNNNTFLIDNTSLINNTITNTTSTANTTEYNLTPPTTENKKWSSWAGESDDTFYDISYCYAGILGTVLTMIISGVVSAFIEAIKVLLEAQNNSFKSALDVIVEQLNSRIKATEETVRDLTRSLEFSQAEVKDLQSQVIELVKKDNINKDIMETLKRKICELEQRSNYQEDYNRRCNLRFSGVPEQRGGESWEVTANTVTKLLQDKLQLPPMQIERAYRTGQASHVTGRSRTIVARFEKYGDREAVVRNAKKLRGTGIFINDDLCPASLGLRKNQMPRLKQAKEDGKIAFFRHTKLIIREKNEAGGVAEPVSQDGGDIGIATGQSLPASAGERLSAAAARDGNGGAAAAVVDSDDGAAGAGVDGGAVAPLSVTGVAMSPAGGVPSPGRRYAAAASAGDRGVSGVGEGATQRQAKYLRSRRK</sequence>
<evidence type="ECO:0000256" key="2">
    <source>
        <dbReference type="SAM" id="MobiDB-lite"/>
    </source>
</evidence>
<evidence type="ECO:0000256" key="1">
    <source>
        <dbReference type="SAM" id="Coils"/>
    </source>
</evidence>
<reference evidence="4" key="1">
    <citation type="submission" date="2023-10" db="EMBL/GenBank/DDBJ databases">
        <title>Genome assemblies of two species of porcelain crab, Petrolisthes cinctipes and Petrolisthes manimaculis (Anomura: Porcellanidae).</title>
        <authorList>
            <person name="Angst P."/>
        </authorList>
    </citation>
    <scope>NUCLEOTIDE SEQUENCE</scope>
    <source>
        <strain evidence="4">PB745_01</strain>
        <tissue evidence="4">Gill</tissue>
    </source>
</reference>
<comment type="caution">
    <text evidence="4">The sequence shown here is derived from an EMBL/GenBank/DDBJ whole genome shotgun (WGS) entry which is preliminary data.</text>
</comment>
<gene>
    <name evidence="4" type="ORF">Pcinc_006817</name>
</gene>
<feature type="coiled-coil region" evidence="1">
    <location>
        <begin position="222"/>
        <end position="263"/>
    </location>
</feature>
<dbReference type="EMBL" id="JAWQEG010000501">
    <property type="protein sequence ID" value="KAK3889251.1"/>
    <property type="molecule type" value="Genomic_DNA"/>
</dbReference>
<feature type="signal peptide" evidence="3">
    <location>
        <begin position="1"/>
        <end position="19"/>
    </location>
</feature>
<evidence type="ECO:0000256" key="3">
    <source>
        <dbReference type="SAM" id="SignalP"/>
    </source>
</evidence>
<evidence type="ECO:0000313" key="4">
    <source>
        <dbReference type="EMBL" id="KAK3889251.1"/>
    </source>
</evidence>
<dbReference type="AlphaFoldDB" id="A0AAE1KXP1"/>
<proteinExistence type="predicted"/>
<keyword evidence="5" id="KW-1185">Reference proteome</keyword>
<name>A0AAE1KXP1_PETCI</name>
<dbReference type="Proteomes" id="UP001286313">
    <property type="component" value="Unassembled WGS sequence"/>
</dbReference>
<evidence type="ECO:0000313" key="5">
    <source>
        <dbReference type="Proteomes" id="UP001286313"/>
    </source>
</evidence>
<dbReference type="Gene3D" id="3.30.70.1820">
    <property type="entry name" value="L1 transposable element, RRM domain"/>
    <property type="match status" value="1"/>
</dbReference>
<keyword evidence="1" id="KW-0175">Coiled coil</keyword>
<feature type="region of interest" description="Disordered" evidence="2">
    <location>
        <begin position="499"/>
        <end position="540"/>
    </location>
</feature>
<accession>A0AAE1KXP1</accession>
<protein>
    <submittedName>
        <fullName evidence="4">Uncharacterized protein</fullName>
    </submittedName>
</protein>